<dbReference type="Proteomes" id="UP000504752">
    <property type="component" value="Chromosome"/>
</dbReference>
<dbReference type="EMBL" id="CP053642">
    <property type="protein sequence ID" value="QKD80492.1"/>
    <property type="molecule type" value="Genomic_DNA"/>
</dbReference>
<dbReference type="AlphaFoldDB" id="A0A6M8B3G2"/>
<dbReference type="PANTHER" id="PTHR13696">
    <property type="entry name" value="P-LOOP CONTAINING NUCLEOSIDE TRIPHOSPHATE HYDROLASE"/>
    <property type="match status" value="1"/>
</dbReference>
<dbReference type="Gene3D" id="3.40.50.300">
    <property type="entry name" value="P-loop containing nucleotide triphosphate hydrolases"/>
    <property type="match status" value="1"/>
</dbReference>
<name>A0A6M8B3G2_9ACTO</name>
<comment type="function">
    <text evidence="2">May play a role in septum formation.</text>
</comment>
<dbReference type="CDD" id="cd02042">
    <property type="entry name" value="ParAB_family"/>
    <property type="match status" value="1"/>
</dbReference>
<protein>
    <submittedName>
        <fullName evidence="5">ParA family protein</fullName>
    </submittedName>
</protein>
<dbReference type="InterPro" id="IPR025669">
    <property type="entry name" value="AAA_dom"/>
</dbReference>
<feature type="compositionally biased region" description="Polar residues" evidence="3">
    <location>
        <begin position="319"/>
        <end position="336"/>
    </location>
</feature>
<evidence type="ECO:0000256" key="3">
    <source>
        <dbReference type="SAM" id="MobiDB-lite"/>
    </source>
</evidence>
<evidence type="ECO:0000259" key="4">
    <source>
        <dbReference type="Pfam" id="PF13614"/>
    </source>
</evidence>
<dbReference type="FunFam" id="3.40.50.300:FF:000285">
    <property type="entry name" value="Sporulation initiation inhibitor Soj"/>
    <property type="match status" value="1"/>
</dbReference>
<dbReference type="PANTHER" id="PTHR13696:SF52">
    <property type="entry name" value="PARA FAMILY PROTEIN CT_582"/>
    <property type="match status" value="1"/>
</dbReference>
<comment type="similarity">
    <text evidence="1">Belongs to the ParA family.</text>
</comment>
<dbReference type="KEGG" id="amam:HPC72_09980"/>
<dbReference type="Pfam" id="PF13614">
    <property type="entry name" value="AAA_31"/>
    <property type="match status" value="1"/>
</dbReference>
<dbReference type="SUPFAM" id="SSF52540">
    <property type="entry name" value="P-loop containing nucleoside triphosphate hydrolases"/>
    <property type="match status" value="1"/>
</dbReference>
<dbReference type="InterPro" id="IPR050678">
    <property type="entry name" value="DNA_Partitioning_ATPase"/>
</dbReference>
<evidence type="ECO:0000256" key="2">
    <source>
        <dbReference type="ARBA" id="ARBA00059092"/>
    </source>
</evidence>
<dbReference type="RefSeq" id="WP_175994085.1">
    <property type="nucleotide sequence ID" value="NZ_CP053642.1"/>
</dbReference>
<evidence type="ECO:0000313" key="5">
    <source>
        <dbReference type="EMBL" id="QKD80492.1"/>
    </source>
</evidence>
<sequence length="336" mass="36294">MPGSIFDQVRADHSTLSELAEGGFQPPEQTRVIAVANQKGGVGKTSTAVNVAAALAEAGLHVLLIDADSQGNASTALGVPHDEEHASIYDVLVDGMPFNDVVVQTRFAPTLYCLPATIDVAAVEIELINTSSRESKLRLALEDYLRSRYEDGQPRMDYIIIDCPPSLGIMTINAFVAANEVLIPMQAEYYALEGLALLSRSIERIAKIHNPALAVSMIVLTMFDGRTTLARDVEAEVRTYFPDATLDTKIPRSIRVAEAPSFGSPVVFWDPRASGAIAYKRLAWEIADRGIAGWQTRRVVRETTEGSHNPQVEDAGITGNVNSNDAGTADNNSKEA</sequence>
<reference evidence="5 6" key="1">
    <citation type="submission" date="2020-05" db="EMBL/GenBank/DDBJ databases">
        <title>Actinomyces sp. zg-325.</title>
        <authorList>
            <person name="Yang C."/>
        </authorList>
    </citation>
    <scope>NUCLEOTIDE SEQUENCE [LARGE SCALE GENOMIC DNA]</scope>
    <source>
        <strain evidence="6">zg-325</strain>
    </source>
</reference>
<proteinExistence type="inferred from homology"/>
<dbReference type="InterPro" id="IPR027417">
    <property type="entry name" value="P-loop_NTPase"/>
</dbReference>
<keyword evidence="6" id="KW-1185">Reference proteome</keyword>
<evidence type="ECO:0000256" key="1">
    <source>
        <dbReference type="ARBA" id="ARBA00006976"/>
    </source>
</evidence>
<evidence type="ECO:0000313" key="6">
    <source>
        <dbReference type="Proteomes" id="UP000504752"/>
    </source>
</evidence>
<accession>A0A6M8B3G2</accession>
<gene>
    <name evidence="5" type="ORF">HPC72_09980</name>
</gene>
<organism evidence="5 6">
    <name type="scientific">Actinomyces marmotae</name>
    <dbReference type="NCBI Taxonomy" id="2737173"/>
    <lineage>
        <taxon>Bacteria</taxon>
        <taxon>Bacillati</taxon>
        <taxon>Actinomycetota</taxon>
        <taxon>Actinomycetes</taxon>
        <taxon>Actinomycetales</taxon>
        <taxon>Actinomycetaceae</taxon>
        <taxon>Actinomyces</taxon>
    </lineage>
</organism>
<feature type="region of interest" description="Disordered" evidence="3">
    <location>
        <begin position="302"/>
        <end position="336"/>
    </location>
</feature>
<feature type="domain" description="AAA" evidence="4">
    <location>
        <begin position="31"/>
        <end position="214"/>
    </location>
</feature>